<dbReference type="EMBL" id="CAJHIR010000046">
    <property type="protein sequence ID" value="CAD6494369.1"/>
    <property type="molecule type" value="Genomic_DNA"/>
</dbReference>
<protein>
    <submittedName>
        <fullName evidence="6">AsnC-type helix-turn-helix domain protein</fullName>
    </submittedName>
</protein>
<evidence type="ECO:0000256" key="2">
    <source>
        <dbReference type="ARBA" id="ARBA00023125"/>
    </source>
</evidence>
<dbReference type="AlphaFoldDB" id="A0A811TFX5"/>
<organism evidence="6 7">
    <name type="scientific">Candidatus Argoarchaeum ethanivorans</name>
    <dbReference type="NCBI Taxonomy" id="2608793"/>
    <lineage>
        <taxon>Archaea</taxon>
        <taxon>Methanobacteriati</taxon>
        <taxon>Methanobacteriota</taxon>
        <taxon>Stenosarchaea group</taxon>
        <taxon>Methanomicrobia</taxon>
        <taxon>Methanosarcinales</taxon>
        <taxon>Methanosarcinales incertae sedis</taxon>
        <taxon>GOM Arc I cluster</taxon>
        <taxon>Candidatus Argoarchaeum</taxon>
    </lineage>
</organism>
<keyword evidence="1" id="KW-0805">Transcription regulation</keyword>
<dbReference type="PANTHER" id="PTHR30154:SF34">
    <property type="entry name" value="TRANSCRIPTIONAL REGULATOR AZLB"/>
    <property type="match status" value="1"/>
</dbReference>
<evidence type="ECO:0000259" key="4">
    <source>
        <dbReference type="PROSITE" id="PS50956"/>
    </source>
</evidence>
<dbReference type="GO" id="GO:0043200">
    <property type="term" value="P:response to amino acid"/>
    <property type="evidence" value="ECO:0007669"/>
    <property type="project" value="TreeGrafter"/>
</dbReference>
<evidence type="ECO:0000313" key="7">
    <source>
        <dbReference type="Proteomes" id="UP000612009"/>
    </source>
</evidence>
<proteinExistence type="predicted"/>
<dbReference type="GO" id="GO:0005829">
    <property type="term" value="C:cytosol"/>
    <property type="evidence" value="ECO:0007669"/>
    <property type="project" value="TreeGrafter"/>
</dbReference>
<dbReference type="InterPro" id="IPR000485">
    <property type="entry name" value="AsnC-type_HTH_dom"/>
</dbReference>
<dbReference type="Gene3D" id="3.30.70.920">
    <property type="match status" value="1"/>
</dbReference>
<dbReference type="EMBL" id="CAJHIS010000002">
    <property type="protein sequence ID" value="CAD6491264.1"/>
    <property type="molecule type" value="Genomic_DNA"/>
</dbReference>
<dbReference type="SUPFAM" id="SSF46785">
    <property type="entry name" value="Winged helix' DNA-binding domain"/>
    <property type="match status" value="1"/>
</dbReference>
<dbReference type="Proteomes" id="UP000612009">
    <property type="component" value="Unassembled WGS sequence"/>
</dbReference>
<gene>
    <name evidence="5" type="ORF">EMLJLAPB_00092</name>
    <name evidence="6" type="ORF">LAKADJCE_00728</name>
</gene>
<evidence type="ECO:0000313" key="5">
    <source>
        <dbReference type="EMBL" id="CAD6491264.1"/>
    </source>
</evidence>
<dbReference type="Gene3D" id="1.10.10.10">
    <property type="entry name" value="Winged helix-like DNA-binding domain superfamily/Winged helix DNA-binding domain"/>
    <property type="match status" value="1"/>
</dbReference>
<reference evidence="6" key="1">
    <citation type="submission" date="2020-10" db="EMBL/GenBank/DDBJ databases">
        <authorList>
            <person name="Hahn C.J."/>
            <person name="Laso-Perez R."/>
            <person name="Vulcano F."/>
            <person name="Vaziourakis K.-M."/>
            <person name="Stokke R."/>
            <person name="Steen I.H."/>
            <person name="Teske A."/>
            <person name="Boetius A."/>
            <person name="Liebeke M."/>
            <person name="Amann R."/>
            <person name="Knittel K."/>
        </authorList>
    </citation>
    <scope>NUCLEOTIDE SEQUENCE</scope>
    <source>
        <strain evidence="5">Gfbio:e3339647-f889-4370-9287-4fb5cb688e4c:AG392D22_GoMArc1</strain>
        <strain evidence="6">Gfbio:e3339647-f889-4370-9287-4fb5cb688e4c:AG392J18_GoMArc1</strain>
    </source>
</reference>
<dbReference type="PANTHER" id="PTHR30154">
    <property type="entry name" value="LEUCINE-RESPONSIVE REGULATORY PROTEIN"/>
    <property type="match status" value="1"/>
</dbReference>
<dbReference type="SMART" id="SM00344">
    <property type="entry name" value="HTH_ASNC"/>
    <property type="match status" value="1"/>
</dbReference>
<dbReference type="InterPro" id="IPR019888">
    <property type="entry name" value="Tscrpt_reg_AsnC-like"/>
</dbReference>
<keyword evidence="2" id="KW-0238">DNA-binding</keyword>
<dbReference type="Proteomes" id="UP000634805">
    <property type="component" value="Unassembled WGS sequence"/>
</dbReference>
<sequence>MLDEVDRKIIMLLQENGRITDVELSKKIGVSHDTAKRRRLKLEEEGYMKIQALMNPCRFGYTSVFLLGIKLIPGADVRKTAEKLAAHRDFVFVALSLGPTHAIIAVCMAQDQLTLTRLTERLRTWKEIAEIDMNIIYEVLKETFHTIPVNNVNSI</sequence>
<dbReference type="PRINTS" id="PR00033">
    <property type="entry name" value="HTHASNC"/>
</dbReference>
<dbReference type="GO" id="GO:0043565">
    <property type="term" value="F:sequence-specific DNA binding"/>
    <property type="evidence" value="ECO:0007669"/>
    <property type="project" value="InterPro"/>
</dbReference>
<name>A0A811TFX5_9EURY</name>
<evidence type="ECO:0000256" key="1">
    <source>
        <dbReference type="ARBA" id="ARBA00023015"/>
    </source>
</evidence>
<evidence type="ECO:0000256" key="3">
    <source>
        <dbReference type="ARBA" id="ARBA00023163"/>
    </source>
</evidence>
<dbReference type="PROSITE" id="PS50956">
    <property type="entry name" value="HTH_ASNC_2"/>
    <property type="match status" value="1"/>
</dbReference>
<feature type="domain" description="HTH asnC-type" evidence="4">
    <location>
        <begin position="2"/>
        <end position="62"/>
    </location>
</feature>
<dbReference type="Pfam" id="PF13404">
    <property type="entry name" value="HTH_AsnC-type"/>
    <property type="match status" value="1"/>
</dbReference>
<keyword evidence="3" id="KW-0804">Transcription</keyword>
<evidence type="ECO:0000313" key="6">
    <source>
        <dbReference type="EMBL" id="CAD6494369.1"/>
    </source>
</evidence>
<dbReference type="InterPro" id="IPR036390">
    <property type="entry name" value="WH_DNA-bd_sf"/>
</dbReference>
<accession>A0A811TFX5</accession>
<dbReference type="InterPro" id="IPR036388">
    <property type="entry name" value="WH-like_DNA-bd_sf"/>
</dbReference>
<comment type="caution">
    <text evidence="6">The sequence shown here is derived from an EMBL/GenBank/DDBJ whole genome shotgun (WGS) entry which is preliminary data.</text>
</comment>